<evidence type="ECO:0000256" key="9">
    <source>
        <dbReference type="RuleBase" id="RU361157"/>
    </source>
</evidence>
<dbReference type="GO" id="GO:0015920">
    <property type="term" value="P:lipopolysaccharide transport"/>
    <property type="evidence" value="ECO:0007669"/>
    <property type="project" value="TreeGrafter"/>
</dbReference>
<evidence type="ECO:0000256" key="3">
    <source>
        <dbReference type="ARBA" id="ARBA00022448"/>
    </source>
</evidence>
<dbReference type="Pfam" id="PF01061">
    <property type="entry name" value="ABC2_membrane"/>
    <property type="match status" value="1"/>
</dbReference>
<comment type="subcellular location">
    <subcellularLocation>
        <location evidence="1 9">Cell inner membrane</location>
        <topology evidence="1 9">Multi-pass membrane protein</topology>
    </subcellularLocation>
</comment>
<evidence type="ECO:0000256" key="5">
    <source>
        <dbReference type="ARBA" id="ARBA00022519"/>
    </source>
</evidence>
<dbReference type="eggNOG" id="COG1682">
    <property type="taxonomic scope" value="Bacteria"/>
</dbReference>
<evidence type="ECO:0000256" key="1">
    <source>
        <dbReference type="ARBA" id="ARBA00004429"/>
    </source>
</evidence>
<keyword evidence="12" id="KW-1185">Reference proteome</keyword>
<feature type="transmembrane region" description="Helical" evidence="9">
    <location>
        <begin position="221"/>
        <end position="239"/>
    </location>
</feature>
<feature type="transmembrane region" description="Helical" evidence="9">
    <location>
        <begin position="158"/>
        <end position="181"/>
    </location>
</feature>
<evidence type="ECO:0000313" key="12">
    <source>
        <dbReference type="Proteomes" id="UP000002742"/>
    </source>
</evidence>
<evidence type="ECO:0000313" key="11">
    <source>
        <dbReference type="EMBL" id="ACT47937.1"/>
    </source>
</evidence>
<gene>
    <name evidence="11" type="ordered locus">Mmol_1028</name>
</gene>
<dbReference type="InterPro" id="IPR047817">
    <property type="entry name" value="ABC2_TM_bact-type"/>
</dbReference>
<reference evidence="11 12" key="2">
    <citation type="journal article" date="2011" name="J. Bacteriol.">
        <title>Genomes of three methylotrophs from a single niche uncover genetic and metabolic divergence of Methylophilaceae.</title>
        <authorList>
            <person name="Lapidus A."/>
            <person name="Clum A."/>
            <person name="Labutti K."/>
            <person name="Kaluzhnaya M.G."/>
            <person name="Lim S."/>
            <person name="Beck D.A."/>
            <person name="Glavina Del Rio T."/>
            <person name="Nolan M."/>
            <person name="Mavromatis K."/>
            <person name="Huntemann M."/>
            <person name="Lucas S."/>
            <person name="Lidstrom M.E."/>
            <person name="Ivanova N."/>
            <person name="Chistoserdova L."/>
        </authorList>
    </citation>
    <scope>NUCLEOTIDE SEQUENCE [LARGE SCALE GENOMIC DNA]</scope>
    <source>
        <strain evidence="12">JLW8 / ATCC BAA-1282 / DSM 17540</strain>
    </source>
</reference>
<dbReference type="STRING" id="583345.Mmol_1028"/>
<feature type="transmembrane region" description="Helical" evidence="9">
    <location>
        <begin position="84"/>
        <end position="103"/>
    </location>
</feature>
<protein>
    <recommendedName>
        <fullName evidence="9">Transport permease protein</fullName>
    </recommendedName>
</protein>
<dbReference type="AlphaFoldDB" id="C6WVI8"/>
<evidence type="ECO:0000256" key="4">
    <source>
        <dbReference type="ARBA" id="ARBA00022475"/>
    </source>
</evidence>
<dbReference type="EMBL" id="CP001672">
    <property type="protein sequence ID" value="ACT47937.1"/>
    <property type="molecule type" value="Genomic_DNA"/>
</dbReference>
<dbReference type="RefSeq" id="WP_015831972.1">
    <property type="nucleotide sequence ID" value="NC_012968.1"/>
</dbReference>
<feature type="domain" description="ABC transmembrane type-2" evidence="10">
    <location>
        <begin position="51"/>
        <end position="272"/>
    </location>
</feature>
<keyword evidence="8 9" id="KW-0472">Membrane</keyword>
<reference evidence="12" key="1">
    <citation type="submission" date="2009-07" db="EMBL/GenBank/DDBJ databases">
        <title>Complete sequence of Methylotenera mobilis JLW8.</title>
        <authorList>
            <consortium name="US DOE Joint Genome Institute"/>
            <person name="Lucas S."/>
            <person name="Copeland A."/>
            <person name="Lapidus A."/>
            <person name="Glavina del Rio T."/>
            <person name="Tice H."/>
            <person name="Bruce D."/>
            <person name="Goodwin L."/>
            <person name="Pitluck S."/>
            <person name="LaButti K.M."/>
            <person name="Clum A."/>
            <person name="Larimer F."/>
            <person name="Land M."/>
            <person name="Hauser L."/>
            <person name="Kyrpides N."/>
            <person name="Mikhailova N."/>
            <person name="Kayluzhnaya M."/>
            <person name="Chistoserdova L."/>
        </authorList>
    </citation>
    <scope>NUCLEOTIDE SEQUENCE [LARGE SCALE GENOMIC DNA]</scope>
    <source>
        <strain evidence="12">JLW8 / ATCC BAA-1282 / DSM 17540</strain>
    </source>
</reference>
<evidence type="ECO:0000256" key="2">
    <source>
        <dbReference type="ARBA" id="ARBA00007783"/>
    </source>
</evidence>
<name>C6WVI8_METML</name>
<keyword evidence="3 9" id="KW-0813">Transport</keyword>
<dbReference type="HOGENOM" id="CLU_060703_3_0_4"/>
<dbReference type="OrthoDB" id="9786910at2"/>
<feature type="transmembrane region" description="Helical" evidence="9">
    <location>
        <begin position="193"/>
        <end position="215"/>
    </location>
</feature>
<keyword evidence="4 9" id="KW-1003">Cell membrane</keyword>
<proteinExistence type="inferred from homology"/>
<dbReference type="PROSITE" id="PS51012">
    <property type="entry name" value="ABC_TM2"/>
    <property type="match status" value="1"/>
</dbReference>
<feature type="transmembrane region" description="Helical" evidence="9">
    <location>
        <begin position="124"/>
        <end position="152"/>
    </location>
</feature>
<dbReference type="Proteomes" id="UP000002742">
    <property type="component" value="Chromosome"/>
</dbReference>
<evidence type="ECO:0000259" key="10">
    <source>
        <dbReference type="PROSITE" id="PS51012"/>
    </source>
</evidence>
<sequence>MSQTDYSSQQITVISATDGPKHYWRELWRFKELFFLLAWRDLLVRYKQTMIGVAWAVLRPLITVMVFTFVFGKIAKLPSGDTPYALFVFAGMLPWQFFSSALAEAGNSVVSNANLVTKIYFPRLLLPLSSILVCFVDALIAGILFIGLIFWYGVVPDWHIVFLPVFILWLALITLGLSLWIAALNVTYRDFRYLVPFMLQLGMYVSPVGFSSAIIPEKWLWVFYLNPVAGVIDGFRWSIFGYHETYNFMLIIPSLVFTLLLLVYGLVFFRSTEASFADGI</sequence>
<dbReference type="KEGG" id="mmb:Mmol_1028"/>
<dbReference type="PANTHER" id="PTHR30413:SF8">
    <property type="entry name" value="TRANSPORT PERMEASE PROTEIN"/>
    <property type="match status" value="1"/>
</dbReference>
<dbReference type="GO" id="GO:0005886">
    <property type="term" value="C:plasma membrane"/>
    <property type="evidence" value="ECO:0007669"/>
    <property type="project" value="UniProtKB-SubCell"/>
</dbReference>
<keyword evidence="7 9" id="KW-1133">Transmembrane helix</keyword>
<evidence type="ECO:0000256" key="7">
    <source>
        <dbReference type="ARBA" id="ARBA00022989"/>
    </source>
</evidence>
<evidence type="ECO:0000256" key="8">
    <source>
        <dbReference type="ARBA" id="ARBA00023136"/>
    </source>
</evidence>
<keyword evidence="6 9" id="KW-0812">Transmembrane</keyword>
<comment type="similarity">
    <text evidence="2 9">Belongs to the ABC-2 integral membrane protein family.</text>
</comment>
<dbReference type="InterPro" id="IPR013525">
    <property type="entry name" value="ABC2_TM"/>
</dbReference>
<accession>C6WVI8</accession>
<organism evidence="11 12">
    <name type="scientific">Methylotenera mobilis (strain JLW8 / ATCC BAA-1282 / DSM 17540)</name>
    <dbReference type="NCBI Taxonomy" id="583345"/>
    <lineage>
        <taxon>Bacteria</taxon>
        <taxon>Pseudomonadati</taxon>
        <taxon>Pseudomonadota</taxon>
        <taxon>Betaproteobacteria</taxon>
        <taxon>Nitrosomonadales</taxon>
        <taxon>Methylophilaceae</taxon>
        <taxon>Methylotenera</taxon>
    </lineage>
</organism>
<evidence type="ECO:0000256" key="6">
    <source>
        <dbReference type="ARBA" id="ARBA00022692"/>
    </source>
</evidence>
<dbReference type="GO" id="GO:0140359">
    <property type="term" value="F:ABC-type transporter activity"/>
    <property type="evidence" value="ECO:0007669"/>
    <property type="project" value="InterPro"/>
</dbReference>
<feature type="transmembrane region" description="Helical" evidence="9">
    <location>
        <begin position="246"/>
        <end position="269"/>
    </location>
</feature>
<feature type="transmembrane region" description="Helical" evidence="9">
    <location>
        <begin position="50"/>
        <end position="72"/>
    </location>
</feature>
<keyword evidence="5" id="KW-0997">Cell inner membrane</keyword>
<dbReference type="PANTHER" id="PTHR30413">
    <property type="entry name" value="INNER MEMBRANE TRANSPORT PERMEASE"/>
    <property type="match status" value="1"/>
</dbReference>